<protein>
    <submittedName>
        <fullName evidence="1">Uncharacterized protein</fullName>
    </submittedName>
</protein>
<feature type="non-terminal residue" evidence="1">
    <location>
        <position position="1"/>
    </location>
</feature>
<sequence length="353" mass="36605">TDHNSLANLTTGDVHTQYLLTDGTRALSGAWSMGSQLITNLKLGGTMDANSQALINVLNLDLGTESATGTFSATLTAANAGTAWLINSKDSGDTLRPRLGLSGGVDTAVWAWVNSTHTGIVLSGDFTGGGYDLDNIGHIGFGNQPADADYGLFYEEEYLINNNGNRSGLGIYTEGYKTSAAFTAYLIGADIIATTKAGNTQDWTKAVGLRGVMGSVDTQGGTVAEKTVTGAASFYADASISGSGANNIKVTNLYGLYVEARTLVGNSKLTNDYGIWIGDQAGGATLNYALYTNAGLVRFGDNVEIAGGFGMAAVTPQTQQAHIIDADGTLGDITTKFNTLLANLEGFGFHATS</sequence>
<comment type="caution">
    <text evidence="1">The sequence shown here is derived from an EMBL/GenBank/DDBJ whole genome shotgun (WGS) entry which is preliminary data.</text>
</comment>
<name>A0A0F9CU15_9ZZZZ</name>
<accession>A0A0F9CU15</accession>
<proteinExistence type="predicted"/>
<reference evidence="1" key="1">
    <citation type="journal article" date="2015" name="Nature">
        <title>Complex archaea that bridge the gap between prokaryotes and eukaryotes.</title>
        <authorList>
            <person name="Spang A."/>
            <person name="Saw J.H."/>
            <person name="Jorgensen S.L."/>
            <person name="Zaremba-Niedzwiedzka K."/>
            <person name="Martijn J."/>
            <person name="Lind A.E."/>
            <person name="van Eijk R."/>
            <person name="Schleper C."/>
            <person name="Guy L."/>
            <person name="Ettema T.J."/>
        </authorList>
    </citation>
    <scope>NUCLEOTIDE SEQUENCE</scope>
</reference>
<gene>
    <name evidence="1" type="ORF">LCGC14_2360540</name>
</gene>
<dbReference type="AlphaFoldDB" id="A0A0F9CU15"/>
<dbReference type="EMBL" id="LAZR01034565">
    <property type="protein sequence ID" value="KKL44951.1"/>
    <property type="molecule type" value="Genomic_DNA"/>
</dbReference>
<evidence type="ECO:0000313" key="1">
    <source>
        <dbReference type="EMBL" id="KKL44951.1"/>
    </source>
</evidence>
<organism evidence="1">
    <name type="scientific">marine sediment metagenome</name>
    <dbReference type="NCBI Taxonomy" id="412755"/>
    <lineage>
        <taxon>unclassified sequences</taxon>
        <taxon>metagenomes</taxon>
        <taxon>ecological metagenomes</taxon>
    </lineage>
</organism>